<evidence type="ECO:0000256" key="1">
    <source>
        <dbReference type="SAM" id="MobiDB-lite"/>
    </source>
</evidence>
<feature type="compositionally biased region" description="Basic and acidic residues" evidence="1">
    <location>
        <begin position="531"/>
        <end position="547"/>
    </location>
</feature>
<dbReference type="Proteomes" id="UP000812966">
    <property type="component" value="Unassembled WGS sequence"/>
</dbReference>
<dbReference type="Gene3D" id="1.20.1050.80">
    <property type="entry name" value="VPS9 domain"/>
    <property type="match status" value="1"/>
</dbReference>
<dbReference type="InterPro" id="IPR037191">
    <property type="entry name" value="VPS9_dom_sf"/>
</dbReference>
<organism evidence="2 3">
    <name type="scientific">Filobasidium floriforme</name>
    <dbReference type="NCBI Taxonomy" id="5210"/>
    <lineage>
        <taxon>Eukaryota</taxon>
        <taxon>Fungi</taxon>
        <taxon>Dikarya</taxon>
        <taxon>Basidiomycota</taxon>
        <taxon>Agaricomycotina</taxon>
        <taxon>Tremellomycetes</taxon>
        <taxon>Filobasidiales</taxon>
        <taxon>Filobasidiaceae</taxon>
        <taxon>Filobasidium</taxon>
    </lineage>
</organism>
<dbReference type="SUPFAM" id="SSF109993">
    <property type="entry name" value="VPS9 domain"/>
    <property type="match status" value="1"/>
</dbReference>
<dbReference type="EMBL" id="JABELV010000114">
    <property type="protein sequence ID" value="KAG7530586.1"/>
    <property type="molecule type" value="Genomic_DNA"/>
</dbReference>
<feature type="compositionally biased region" description="Polar residues" evidence="1">
    <location>
        <begin position="82"/>
        <end position="109"/>
    </location>
</feature>
<feature type="compositionally biased region" description="Low complexity" evidence="1">
    <location>
        <begin position="29"/>
        <end position="49"/>
    </location>
</feature>
<feature type="compositionally biased region" description="Pro residues" evidence="1">
    <location>
        <begin position="295"/>
        <end position="305"/>
    </location>
</feature>
<accession>A0A8K0JND0</accession>
<sequence>MFNSLSLGRNRNNNSASKSPNEALSAHPLLGAVSGSGSVSELGVVNSGSADDASKTPGGPSHKPRQRHGGGGGGSQGSSIGTPSNVASSQSAPALNVLSASKTPQPSAVTTASPAFASSNPSPTGQAGSSVTSRLQLQSLKAAGQRMGLGNGSAGIQMLETLFEKAQVSRSGSGGDWGEIIKVLTAGKATLLLPSVPGSSLPVTTQSLRDHIMFPACGTSTGSVFVTMSGLTGVIEEDRITFESCFAGDSALLQALKNPNTRSTALASLQPLRASTSTNVHFPSFNTGAANGLLPFPPLPPPPPTSNTGNRSRSGSSASLASIPPIASSRLNPFASLFGSSSGHSSNAPNTPPRGGAAELSSSPGKGASALSPRPPSIASLPPLEVTTEQAAGALEPEGYQFPAWSIDKIIKYGEVCKSLGKAIRRNVTDELEGLPDKIVERVARFVLVSHPCSTEIKNVPGTPLLSVNSPTMDAPLDFHAKADHVSESLQIFFESVYDDLLAHYSSAVSVPQSPSGLGSLRRRGSQKGKASHEDTEKTLGASQRREKQKLAAEEAAEIQAIQALDVVEKVVCCLLYNFLFAPSVSDDLRHDEALSSRVAALNLLELSLDHLGVKTKESDPKKPDEATLERDRIVAEGLETIVNKVGQVLQSLDLPENHTPKRKSEILVQAHKVVIDGLQQLPTIRLRPEGETYQSPDASSQPTAIDQALEMPLSSVDSETASVPGPRPGTLASLSSASDRSLDRGGHE</sequence>
<feature type="compositionally biased region" description="Polar residues" evidence="1">
    <location>
        <begin position="693"/>
        <end position="705"/>
    </location>
</feature>
<protein>
    <submittedName>
        <fullName evidence="2">Uncharacterized protein</fullName>
    </submittedName>
</protein>
<reference evidence="2" key="1">
    <citation type="submission" date="2020-04" db="EMBL/GenBank/DDBJ databases">
        <title>Analysis of mating type loci in Filobasidium floriforme.</title>
        <authorList>
            <person name="Nowrousian M."/>
        </authorList>
    </citation>
    <scope>NUCLEOTIDE SEQUENCE</scope>
    <source>
        <strain evidence="2">CBS 6242</strain>
    </source>
</reference>
<feature type="region of interest" description="Disordered" evidence="1">
    <location>
        <begin position="511"/>
        <end position="547"/>
    </location>
</feature>
<feature type="region of interest" description="Disordered" evidence="1">
    <location>
        <begin position="688"/>
        <end position="749"/>
    </location>
</feature>
<feature type="compositionally biased region" description="Low complexity" evidence="1">
    <location>
        <begin position="110"/>
        <end position="124"/>
    </location>
</feature>
<name>A0A8K0JND0_9TREE</name>
<keyword evidence="3" id="KW-1185">Reference proteome</keyword>
<feature type="compositionally biased region" description="Low complexity" evidence="1">
    <location>
        <begin position="1"/>
        <end position="17"/>
    </location>
</feature>
<feature type="region of interest" description="Disordered" evidence="1">
    <location>
        <begin position="1"/>
        <end position="133"/>
    </location>
</feature>
<comment type="caution">
    <text evidence="2">The sequence shown here is derived from an EMBL/GenBank/DDBJ whole genome shotgun (WGS) entry which is preliminary data.</text>
</comment>
<dbReference type="AlphaFoldDB" id="A0A8K0JND0"/>
<evidence type="ECO:0000313" key="2">
    <source>
        <dbReference type="EMBL" id="KAG7530586.1"/>
    </source>
</evidence>
<proteinExistence type="predicted"/>
<feature type="region of interest" description="Disordered" evidence="1">
    <location>
        <begin position="292"/>
        <end position="321"/>
    </location>
</feature>
<evidence type="ECO:0000313" key="3">
    <source>
        <dbReference type="Proteomes" id="UP000812966"/>
    </source>
</evidence>
<feature type="region of interest" description="Disordered" evidence="1">
    <location>
        <begin position="340"/>
        <end position="381"/>
    </location>
</feature>
<gene>
    <name evidence="2" type="ORF">FFLO_04949</name>
</gene>
<feature type="compositionally biased region" description="Low complexity" evidence="1">
    <location>
        <begin position="306"/>
        <end position="321"/>
    </location>
</feature>